<keyword evidence="1" id="KW-0812">Transmembrane</keyword>
<feature type="transmembrane region" description="Helical" evidence="1">
    <location>
        <begin position="6"/>
        <end position="29"/>
    </location>
</feature>
<reference evidence="2" key="1">
    <citation type="journal article" date="2014" name="Front. Microbiol.">
        <title>High frequency of phylogenetically diverse reductive dehalogenase-homologous genes in deep subseafloor sedimentary metagenomes.</title>
        <authorList>
            <person name="Kawai M."/>
            <person name="Futagami T."/>
            <person name="Toyoda A."/>
            <person name="Takaki Y."/>
            <person name="Nishi S."/>
            <person name="Hori S."/>
            <person name="Arai W."/>
            <person name="Tsubouchi T."/>
            <person name="Morono Y."/>
            <person name="Uchiyama I."/>
            <person name="Ito T."/>
            <person name="Fujiyama A."/>
            <person name="Inagaki F."/>
            <person name="Takami H."/>
        </authorList>
    </citation>
    <scope>NUCLEOTIDE SEQUENCE</scope>
    <source>
        <strain evidence="2">Expedition CK06-06</strain>
    </source>
</reference>
<evidence type="ECO:0008006" key="3">
    <source>
        <dbReference type="Google" id="ProtNLM"/>
    </source>
</evidence>
<keyword evidence="1" id="KW-1133">Transmembrane helix</keyword>
<accession>X0UH54</accession>
<protein>
    <recommendedName>
        <fullName evidence="3">YtxH domain-containing protein</fullName>
    </recommendedName>
</protein>
<feature type="non-terminal residue" evidence="2">
    <location>
        <position position="89"/>
    </location>
</feature>
<sequence length="89" mass="9738">MDKENSGRSFFVGFLVGGVVGSVLTLWLAPKARRQMRERGIDVGGRLGGLGALIKEKGDEFMARAREVIKQAVEEGKKASDESRSELEE</sequence>
<gene>
    <name evidence="2" type="ORF">S01H1_23799</name>
</gene>
<comment type="caution">
    <text evidence="2">The sequence shown here is derived from an EMBL/GenBank/DDBJ whole genome shotgun (WGS) entry which is preliminary data.</text>
</comment>
<evidence type="ECO:0000256" key="1">
    <source>
        <dbReference type="SAM" id="Phobius"/>
    </source>
</evidence>
<proteinExistence type="predicted"/>
<dbReference type="EMBL" id="BARS01013879">
    <property type="protein sequence ID" value="GAF87855.1"/>
    <property type="molecule type" value="Genomic_DNA"/>
</dbReference>
<name>X0UH54_9ZZZZ</name>
<keyword evidence="1" id="KW-0472">Membrane</keyword>
<dbReference type="AlphaFoldDB" id="X0UH54"/>
<organism evidence="2">
    <name type="scientific">marine sediment metagenome</name>
    <dbReference type="NCBI Taxonomy" id="412755"/>
    <lineage>
        <taxon>unclassified sequences</taxon>
        <taxon>metagenomes</taxon>
        <taxon>ecological metagenomes</taxon>
    </lineage>
</organism>
<evidence type="ECO:0000313" key="2">
    <source>
        <dbReference type="EMBL" id="GAF87855.1"/>
    </source>
</evidence>